<comment type="caution">
    <text evidence="2">The sequence shown here is derived from an EMBL/GenBank/DDBJ whole genome shotgun (WGS) entry which is preliminary data.</text>
</comment>
<feature type="compositionally biased region" description="Basic and acidic residues" evidence="1">
    <location>
        <begin position="32"/>
        <end position="51"/>
    </location>
</feature>
<organism evidence="2 3">
    <name type="scientific">Marchantia polymorpha subsp. ruderalis</name>
    <dbReference type="NCBI Taxonomy" id="1480154"/>
    <lineage>
        <taxon>Eukaryota</taxon>
        <taxon>Viridiplantae</taxon>
        <taxon>Streptophyta</taxon>
        <taxon>Embryophyta</taxon>
        <taxon>Marchantiophyta</taxon>
        <taxon>Marchantiopsida</taxon>
        <taxon>Marchantiidae</taxon>
        <taxon>Marchantiales</taxon>
        <taxon>Marchantiaceae</taxon>
        <taxon>Marchantia</taxon>
    </lineage>
</organism>
<evidence type="ECO:0000313" key="3">
    <source>
        <dbReference type="Proteomes" id="UP000077202"/>
    </source>
</evidence>
<evidence type="ECO:0000256" key="1">
    <source>
        <dbReference type="SAM" id="MobiDB-lite"/>
    </source>
</evidence>
<keyword evidence="3" id="KW-1185">Reference proteome</keyword>
<feature type="region of interest" description="Disordered" evidence="1">
    <location>
        <begin position="20"/>
        <end position="71"/>
    </location>
</feature>
<reference evidence="2" key="1">
    <citation type="submission" date="2016-03" db="EMBL/GenBank/DDBJ databases">
        <title>Mechanisms controlling the formation of the plant cell surface in tip-growing cells are functionally conserved among land plants.</title>
        <authorList>
            <person name="Honkanen S."/>
            <person name="Jones V.A."/>
            <person name="Morieri G."/>
            <person name="Champion C."/>
            <person name="Hetherington A.J."/>
            <person name="Kelly S."/>
            <person name="Saint-Marcoux D."/>
            <person name="Proust H."/>
            <person name="Prescott H."/>
            <person name="Dolan L."/>
        </authorList>
    </citation>
    <scope>NUCLEOTIDE SEQUENCE [LARGE SCALE GENOMIC DNA]</scope>
    <source>
        <tissue evidence="2">Whole gametophyte</tissue>
    </source>
</reference>
<proteinExistence type="predicted"/>
<accession>A0A176WJM7</accession>
<dbReference type="Proteomes" id="UP000077202">
    <property type="component" value="Unassembled WGS sequence"/>
</dbReference>
<name>A0A176WJM7_MARPO</name>
<sequence length="236" mass="26493">MLSEVILKQIVAEVGGTVGNITEISEPPPPEEEVRPEVATKTWEEGPKEQDEAQESSCNEEGGDFATAMAKERAASLTAQCAAAITTLKEREDQFREKEIECEVLQLNLAYKAAIQRAERLITTVGKQEQMHVEELAKVEARRAEEAQIAEDLWGKIAEAKTAEEKLCSKNAEIASERDKEFKRAEELTASLAKEFQKHEEESTGWAKKLTDCKSARSSEVECRLKVELEQRRLQE</sequence>
<evidence type="ECO:0000313" key="2">
    <source>
        <dbReference type="EMBL" id="OAE32555.1"/>
    </source>
</evidence>
<dbReference type="EMBL" id="LVLJ01000793">
    <property type="protein sequence ID" value="OAE32555.1"/>
    <property type="molecule type" value="Genomic_DNA"/>
</dbReference>
<dbReference type="AlphaFoldDB" id="A0A176WJM7"/>
<protein>
    <submittedName>
        <fullName evidence="2">Uncharacterized protein</fullName>
    </submittedName>
</protein>
<gene>
    <name evidence="2" type="ORF">AXG93_4334s1000</name>
</gene>